<keyword evidence="4" id="KW-0819">tRNA processing</keyword>
<feature type="binding site" evidence="5">
    <location>
        <position position="278"/>
    </location>
    <ligand>
        <name>S-adenosyl-L-methionine</name>
        <dbReference type="ChEBI" id="CHEBI:59789"/>
    </ligand>
</feature>
<dbReference type="PROSITE" id="PS51687">
    <property type="entry name" value="SAM_MT_RNA_M5U"/>
    <property type="match status" value="1"/>
</dbReference>
<comment type="caution">
    <text evidence="5">Lacks conserved residue(s) required for the propagation of feature annotation.</text>
</comment>
<protein>
    <submittedName>
        <fullName evidence="7">Uracil-5-methyltransferase</fullName>
    </submittedName>
</protein>
<dbReference type="KEGG" id="ota:OT_ostta02g05100"/>
<dbReference type="GO" id="GO:0030697">
    <property type="term" value="F:tRNA (uracil(54)-C5)-methyltransferase activity, S-adenosyl methionine-dependent"/>
    <property type="evidence" value="ECO:0007669"/>
    <property type="project" value="InterPro"/>
</dbReference>
<evidence type="ECO:0000256" key="4">
    <source>
        <dbReference type="ARBA" id="ARBA00022694"/>
    </source>
</evidence>
<dbReference type="GO" id="GO:0005829">
    <property type="term" value="C:cytosol"/>
    <property type="evidence" value="ECO:0007669"/>
    <property type="project" value="TreeGrafter"/>
</dbReference>
<dbReference type="OrthoDB" id="10250660at2759"/>
<evidence type="ECO:0000256" key="6">
    <source>
        <dbReference type="PROSITE-ProRule" id="PRU10015"/>
    </source>
</evidence>
<proteinExistence type="inferred from homology"/>
<dbReference type="InterPro" id="IPR030390">
    <property type="entry name" value="MeTrfase_TrmA_AS"/>
</dbReference>
<evidence type="ECO:0000256" key="1">
    <source>
        <dbReference type="ARBA" id="ARBA00022603"/>
    </source>
</evidence>
<dbReference type="InParanoid" id="A0A096PAG4"/>
<keyword evidence="2 5" id="KW-0808">Transferase</keyword>
<feature type="active site" description="Nucleophile" evidence="5">
    <location>
        <position position="359"/>
    </location>
</feature>
<dbReference type="InterPro" id="IPR029063">
    <property type="entry name" value="SAM-dependent_MTases_sf"/>
</dbReference>
<evidence type="ECO:0000313" key="7">
    <source>
        <dbReference type="EMBL" id="CEG01268.1"/>
    </source>
</evidence>
<evidence type="ECO:0000256" key="2">
    <source>
        <dbReference type="ARBA" id="ARBA00022679"/>
    </source>
</evidence>
<reference evidence="7 8" key="2">
    <citation type="journal article" date="2014" name="BMC Genomics">
        <title>An improved genome of the model marine alga Ostreococcus tauri unfolds by assessing Illumina de novo assemblies.</title>
        <authorList>
            <person name="Blanc-Mathieu R."/>
            <person name="Verhelst B."/>
            <person name="Derelle E."/>
            <person name="Rombauts S."/>
            <person name="Bouget F.Y."/>
            <person name="Carre I."/>
            <person name="Chateau A."/>
            <person name="Eyre-Walker A."/>
            <person name="Grimsley N."/>
            <person name="Moreau H."/>
            <person name="Piegu B."/>
            <person name="Rivals E."/>
            <person name="Schackwitz W."/>
            <person name="Van de Peer Y."/>
            <person name="Piganeau G."/>
        </authorList>
    </citation>
    <scope>NUCLEOTIDE SEQUENCE [LARGE SCALE GENOMIC DNA]</scope>
    <source>
        <strain evidence="8">OTTH 0595 / CCAP 157/2 / RCC745</strain>
    </source>
</reference>
<dbReference type="Gene3D" id="2.40.50.1070">
    <property type="match status" value="1"/>
</dbReference>
<feature type="binding site" evidence="5">
    <location>
        <position position="332"/>
    </location>
    <ligand>
        <name>S-adenosyl-L-methionine</name>
        <dbReference type="ChEBI" id="CHEBI:59789"/>
    </ligand>
</feature>
<dbReference type="GO" id="GO:0008033">
    <property type="term" value="P:tRNA processing"/>
    <property type="evidence" value="ECO:0007669"/>
    <property type="project" value="UniProtKB-KW"/>
</dbReference>
<organism evidence="7 8">
    <name type="scientific">Ostreococcus tauri</name>
    <name type="common">Marine green alga</name>
    <dbReference type="NCBI Taxonomy" id="70448"/>
    <lineage>
        <taxon>Eukaryota</taxon>
        <taxon>Viridiplantae</taxon>
        <taxon>Chlorophyta</taxon>
        <taxon>Mamiellophyceae</taxon>
        <taxon>Mamiellales</taxon>
        <taxon>Bathycoccaceae</taxon>
        <taxon>Ostreococcus</taxon>
    </lineage>
</organism>
<dbReference type="SUPFAM" id="SSF53335">
    <property type="entry name" value="S-adenosyl-L-methionine-dependent methyltransferases"/>
    <property type="match status" value="1"/>
</dbReference>
<dbReference type="Proteomes" id="UP000009170">
    <property type="component" value="Unassembled WGS sequence"/>
</dbReference>
<dbReference type="Pfam" id="PF05958">
    <property type="entry name" value="tRNA_U5-meth_tr"/>
    <property type="match status" value="1"/>
</dbReference>
<gene>
    <name evidence="7" type="ORF">OT_ostta02g05100</name>
</gene>
<dbReference type="InterPro" id="IPR010280">
    <property type="entry name" value="U5_MeTrfase_fam"/>
</dbReference>
<keyword evidence="3 5" id="KW-0949">S-adenosyl-L-methionine</keyword>
<dbReference type="GO" id="GO:0000049">
    <property type="term" value="F:tRNA binding"/>
    <property type="evidence" value="ECO:0007669"/>
    <property type="project" value="TreeGrafter"/>
</dbReference>
<comment type="caution">
    <text evidence="7">The sequence shown here is derived from an EMBL/GenBank/DDBJ whole genome shotgun (WGS) entry which is preliminary data.</text>
</comment>
<dbReference type="RefSeq" id="XP_003075330.2">
    <property type="nucleotide sequence ID" value="XM_003075282.2"/>
</dbReference>
<dbReference type="AlphaFoldDB" id="A0A096PAG4"/>
<evidence type="ECO:0000313" key="8">
    <source>
        <dbReference type="Proteomes" id="UP000009170"/>
    </source>
</evidence>
<dbReference type="InterPro" id="IPR011869">
    <property type="entry name" value="TrmA_MeTrfase"/>
</dbReference>
<dbReference type="Gene3D" id="3.40.50.150">
    <property type="entry name" value="Vaccinia Virus protein VP39"/>
    <property type="match status" value="1"/>
</dbReference>
<accession>A0A096PAG4</accession>
<dbReference type="GO" id="GO:0019843">
    <property type="term" value="F:rRNA binding"/>
    <property type="evidence" value="ECO:0007669"/>
    <property type="project" value="TreeGrafter"/>
</dbReference>
<evidence type="ECO:0000256" key="3">
    <source>
        <dbReference type="ARBA" id="ARBA00022691"/>
    </source>
</evidence>
<feature type="binding site" evidence="5">
    <location>
        <position position="255"/>
    </location>
    <ligand>
        <name>S-adenosyl-L-methionine</name>
        <dbReference type="ChEBI" id="CHEBI:59789"/>
    </ligand>
</feature>
<sequence>MTRATTSVVTRARARRHFVRDRSRHHVVAASAFASKKRAVELLFARELTSGATMLVEHAPPRTSAFRSRVAFGIIRDDLDGTPRLARISERGDAEEDELALDGVPGVRDGASAFAEILRLDGGPWASVRESIRAVNVLSIRDGTEIVLASTHARETLDEDEWRTFAETVRARDERVVGVVCKRKKMPNALVGDRDYVVEKMGLPNERTVRLIHREGSFSNPNGDVAEQTAIHLCDYFDALTRSSEDEEYTFVELYAGCGNHTVCVAPYFAKRGAYAVEVDANLVEAARENFALNGLSENFARVVCMPAEEWVRSEDARAISGEAGRVALLVDPPRAGLDARTLDFVTASAFDVVVYVACDHSSLRRDVDDPEHGFEARGYEMRTLAVFDHAPTSARWIEVVATFHRKSSANASDI</sequence>
<dbReference type="GeneID" id="9837107"/>
<dbReference type="PANTHER" id="PTHR47790">
    <property type="entry name" value="TRNA/TMRNA (URACIL-C(5))-METHYLTRANSFERASE"/>
    <property type="match status" value="1"/>
</dbReference>
<evidence type="ECO:0000256" key="5">
    <source>
        <dbReference type="PROSITE-ProRule" id="PRU01024"/>
    </source>
</evidence>
<feature type="active site" evidence="6">
    <location>
        <position position="359"/>
    </location>
</feature>
<reference evidence="8" key="1">
    <citation type="journal article" date="2006" name="Proc. Natl. Acad. Sci. U.S.A.">
        <title>Genome analysis of the smallest free-living eukaryote Ostreococcus tauri unveils many unique features.</title>
        <authorList>
            <person name="Derelle E."/>
            <person name="Ferraz C."/>
            <person name="Rombauts S."/>
            <person name="Rouze P."/>
            <person name="Worden A.Z."/>
            <person name="Robbens S."/>
            <person name="Partensky F."/>
            <person name="Degroeve S."/>
            <person name="Echeynie S."/>
            <person name="Cooke R."/>
            <person name="Saeys Y."/>
            <person name="Wuyts J."/>
            <person name="Jabbari K."/>
            <person name="Bowler C."/>
            <person name="Panaud O."/>
            <person name="Piegu B."/>
            <person name="Ball S.G."/>
            <person name="Ral J.-P."/>
            <person name="Bouget F.-Y."/>
            <person name="Piganeau G."/>
            <person name="De Baets B."/>
            <person name="Picard A."/>
            <person name="Delseny M."/>
            <person name="Demaille J."/>
            <person name="Van de Peer Y."/>
            <person name="Moreau H."/>
        </authorList>
    </citation>
    <scope>NUCLEOTIDE SEQUENCE [LARGE SCALE GENOMIC DNA]</scope>
    <source>
        <strain evidence="8">OTTH 0595 / CCAP 157/2 / RCC745</strain>
    </source>
</reference>
<dbReference type="STRING" id="70448.A0A096PAG4"/>
<dbReference type="PROSITE" id="PS01230">
    <property type="entry name" value="TRMA_1"/>
    <property type="match status" value="1"/>
</dbReference>
<keyword evidence="8" id="KW-1185">Reference proteome</keyword>
<name>A0A096PAG4_OSTTA</name>
<comment type="similarity">
    <text evidence="5">Belongs to the class I-like SAM-binding methyltransferase superfamily. RNA M5U methyltransferase family.</text>
</comment>
<keyword evidence="1 5" id="KW-0489">Methyltransferase</keyword>
<dbReference type="GO" id="GO:0032259">
    <property type="term" value="P:methylation"/>
    <property type="evidence" value="ECO:0007669"/>
    <property type="project" value="UniProtKB-KW"/>
</dbReference>
<dbReference type="PANTHER" id="PTHR47790:SF2">
    <property type="entry name" value="TRNA_TMRNA (URACIL-C(5))-METHYLTRANSFERASE"/>
    <property type="match status" value="1"/>
</dbReference>
<dbReference type="EMBL" id="CAID01000002">
    <property type="protein sequence ID" value="CEG01268.1"/>
    <property type="molecule type" value="Genomic_DNA"/>
</dbReference>